<dbReference type="Gene3D" id="2.70.160.11">
    <property type="entry name" value="Hnrnp arginine n-methyltransferase1"/>
    <property type="match status" value="1"/>
</dbReference>
<proteinExistence type="predicted"/>
<evidence type="ECO:0000256" key="2">
    <source>
        <dbReference type="ARBA" id="ARBA00022679"/>
    </source>
</evidence>
<dbReference type="AlphaFoldDB" id="A0AB34JNI1"/>
<dbReference type="InterPro" id="IPR025799">
    <property type="entry name" value="Arg_MeTrfase"/>
</dbReference>
<reference evidence="6 7" key="1">
    <citation type="journal article" date="2024" name="Science">
        <title>Giant polyketide synthase enzymes in the biosynthesis of giant marine polyether toxins.</title>
        <authorList>
            <person name="Fallon T.R."/>
            <person name="Shende V.V."/>
            <person name="Wierzbicki I.H."/>
            <person name="Pendleton A.L."/>
            <person name="Watervoot N.F."/>
            <person name="Auber R.P."/>
            <person name="Gonzalez D.J."/>
            <person name="Wisecaver J.H."/>
            <person name="Moore B.S."/>
        </authorList>
    </citation>
    <scope>NUCLEOTIDE SEQUENCE [LARGE SCALE GENOMIC DNA]</scope>
    <source>
        <strain evidence="6 7">12B1</strain>
    </source>
</reference>
<dbReference type="Proteomes" id="UP001515480">
    <property type="component" value="Unassembled WGS sequence"/>
</dbReference>
<evidence type="ECO:0000313" key="7">
    <source>
        <dbReference type="Proteomes" id="UP001515480"/>
    </source>
</evidence>
<evidence type="ECO:0000313" key="6">
    <source>
        <dbReference type="EMBL" id="KAL1522553.1"/>
    </source>
</evidence>
<dbReference type="InterPro" id="IPR029063">
    <property type="entry name" value="SAM-dependent_MTases_sf"/>
</dbReference>
<dbReference type="PANTHER" id="PTHR11006:SF73">
    <property type="entry name" value="PROTEIN ARGININE N-METHYLTRANSFERASE 6"/>
    <property type="match status" value="1"/>
</dbReference>
<keyword evidence="3 4" id="KW-0949">S-adenosyl-L-methionine</keyword>
<feature type="domain" description="Protein arginine N-methyltransferase" evidence="5">
    <location>
        <begin position="154"/>
        <end position="315"/>
    </location>
</feature>
<dbReference type="FunFam" id="3.40.50.150:FF:000016">
    <property type="entry name" value="Protein arginine N-methyltransferase 6"/>
    <property type="match status" value="1"/>
</dbReference>
<keyword evidence="7" id="KW-1185">Reference proteome</keyword>
<evidence type="ECO:0000259" key="5">
    <source>
        <dbReference type="Pfam" id="PF22528"/>
    </source>
</evidence>
<dbReference type="SUPFAM" id="SSF53335">
    <property type="entry name" value="S-adenosyl-L-methionine-dependent methyltransferases"/>
    <property type="match status" value="1"/>
</dbReference>
<evidence type="ECO:0000256" key="1">
    <source>
        <dbReference type="ARBA" id="ARBA00022603"/>
    </source>
</evidence>
<evidence type="ECO:0000256" key="3">
    <source>
        <dbReference type="ARBA" id="ARBA00022691"/>
    </source>
</evidence>
<dbReference type="Pfam" id="PF06325">
    <property type="entry name" value="PrmA"/>
    <property type="match status" value="1"/>
</dbReference>
<keyword evidence="1 4" id="KW-0489">Methyltransferase</keyword>
<organism evidence="6 7">
    <name type="scientific">Prymnesium parvum</name>
    <name type="common">Toxic golden alga</name>
    <dbReference type="NCBI Taxonomy" id="97485"/>
    <lineage>
        <taxon>Eukaryota</taxon>
        <taxon>Haptista</taxon>
        <taxon>Haptophyta</taxon>
        <taxon>Prymnesiophyceae</taxon>
        <taxon>Prymnesiales</taxon>
        <taxon>Prymnesiaceae</taxon>
        <taxon>Prymnesium</taxon>
    </lineage>
</organism>
<accession>A0AB34JNI1</accession>
<dbReference type="GO" id="GO:0042054">
    <property type="term" value="F:histone methyltransferase activity"/>
    <property type="evidence" value="ECO:0007669"/>
    <property type="project" value="TreeGrafter"/>
</dbReference>
<name>A0AB34JNI1_PRYPA</name>
<dbReference type="Pfam" id="PF22528">
    <property type="entry name" value="PRMT_C"/>
    <property type="match status" value="1"/>
</dbReference>
<dbReference type="EMBL" id="JBGBPQ010000006">
    <property type="protein sequence ID" value="KAL1522553.1"/>
    <property type="molecule type" value="Genomic_DNA"/>
</dbReference>
<dbReference type="GO" id="GO:0032259">
    <property type="term" value="P:methylation"/>
    <property type="evidence" value="ECO:0007669"/>
    <property type="project" value="UniProtKB-KW"/>
</dbReference>
<keyword evidence="2 4" id="KW-0808">Transferase</keyword>
<comment type="caution">
    <text evidence="6">The sequence shown here is derived from an EMBL/GenBank/DDBJ whole genome shotgun (WGS) entry which is preliminary data.</text>
</comment>
<dbReference type="PANTHER" id="PTHR11006">
    <property type="entry name" value="PROTEIN ARGININE N-METHYLTRANSFERASE"/>
    <property type="match status" value="1"/>
</dbReference>
<protein>
    <recommendedName>
        <fullName evidence="5">Protein arginine N-methyltransferase domain-containing protein</fullName>
    </recommendedName>
</protein>
<dbReference type="InterPro" id="IPR055135">
    <property type="entry name" value="PRMT_dom"/>
</dbReference>
<dbReference type="Gene3D" id="3.40.50.150">
    <property type="entry name" value="Vaccinia Virus protein VP39"/>
    <property type="match status" value="1"/>
</dbReference>
<dbReference type="CDD" id="cd02440">
    <property type="entry name" value="AdoMet_MTases"/>
    <property type="match status" value="1"/>
</dbReference>
<evidence type="ECO:0000256" key="4">
    <source>
        <dbReference type="PROSITE-ProRule" id="PRU01015"/>
    </source>
</evidence>
<sequence length="335" mass="37524">MGKRKEPSPNSDGYFESYASLGIHEEMLRCRRTVAYLDAIAQLTPLLRDKAVLDVGCGTGVLAIACARAGARVVYAVDASAVALCAREVVKSNEMDGKVIVFHQRVEELELPEQVDVIVSEWMGCLLLFESMLDSVLLARDKWLRPGGCLVPRRAQLWLQPYRDEEAVDERAAFWADVHGIDMSCLVPHAHAELARKAQIGLALPQNLVADKQSVLDLDLERCSLADVQRVHATFDFSSHVRADVHAFVSYFEVELVPGQCLSTSPVDEPTHWQQVLFYLLEPWPVEQDERLRGSIVLSKNAENPRCWDINISYGRGDGTMETARSQRFELDVNC</sequence>
<dbReference type="PROSITE" id="PS51678">
    <property type="entry name" value="SAM_MT_PRMT"/>
    <property type="match status" value="1"/>
</dbReference>
<dbReference type="GO" id="GO:0016274">
    <property type="term" value="F:protein-arginine N-methyltransferase activity"/>
    <property type="evidence" value="ECO:0007669"/>
    <property type="project" value="InterPro"/>
</dbReference>
<gene>
    <name evidence="6" type="ORF">AB1Y20_017538</name>
</gene>